<dbReference type="PANTHER" id="PTHR43369">
    <property type="entry name" value="PHOSPHORIBOSYLGLYCINAMIDE FORMYLTRANSFERASE"/>
    <property type="match status" value="1"/>
</dbReference>
<feature type="domain" description="Formyl transferase N-terminal" evidence="6">
    <location>
        <begin position="30"/>
        <end position="152"/>
    </location>
</feature>
<dbReference type="AlphaFoldDB" id="A0A2M8QFL1"/>
<dbReference type="Gene3D" id="3.40.50.170">
    <property type="entry name" value="Formyl transferase, N-terminal domain"/>
    <property type="match status" value="1"/>
</dbReference>
<reference evidence="7 8" key="1">
    <citation type="submission" date="2017-11" db="EMBL/GenBank/DDBJ databases">
        <title>Evolution of Phototrophy in the Chloroflexi Phylum Driven by Horizontal Gene Transfer.</title>
        <authorList>
            <person name="Ward L.M."/>
            <person name="Hemp J."/>
            <person name="Shih P.M."/>
            <person name="Mcglynn S.E."/>
            <person name="Fischer W."/>
        </authorList>
    </citation>
    <scope>NUCLEOTIDE SEQUENCE [LARGE SCALE GENOMIC DNA]</scope>
    <source>
        <strain evidence="7">JP3_7</strain>
    </source>
</reference>
<dbReference type="GO" id="GO:0004644">
    <property type="term" value="F:phosphoribosylglycinamide formyltransferase activity"/>
    <property type="evidence" value="ECO:0007669"/>
    <property type="project" value="UniProtKB-EC"/>
</dbReference>
<accession>A0A2M8QFL1</accession>
<feature type="region of interest" description="Disordered" evidence="5">
    <location>
        <begin position="174"/>
        <end position="202"/>
    </location>
</feature>
<name>A0A2M8QFL1_9CHLR</name>
<protein>
    <recommendedName>
        <fullName evidence="2">phosphoribosylglycinamide formyltransferase 1</fullName>
        <ecNumber evidence="2">2.1.2.2</ecNumber>
    </recommendedName>
</protein>
<dbReference type="InterPro" id="IPR002376">
    <property type="entry name" value="Formyl_transf_N"/>
</dbReference>
<sequence length="202" mass="22035">MRGLSSTPAGAGRGGHQPRGRRFRLTTGERCRHAGHPTPVLQNLHRNRAGYDEALAQVIEHSQPNLIVCAGRMHILSPPFARRFADKVINLHPARPGMFPGMHSIAAAYQTFRRGETRRTGVMARYVAKGVDTGPVIATREVPIHPTDNPNDHAAEHELLVAAIRAVIENPRQGAEGHPLQLQPTTRAGDGETRTGLIMRAS</sequence>
<evidence type="ECO:0000256" key="1">
    <source>
        <dbReference type="ARBA" id="ARBA00005054"/>
    </source>
</evidence>
<comment type="caution">
    <text evidence="7">The sequence shown here is derived from an EMBL/GenBank/DDBJ whole genome shotgun (WGS) entry which is preliminary data.</text>
</comment>
<comment type="pathway">
    <text evidence="1">Purine metabolism; IMP biosynthesis via de novo pathway; N(2)-formyl-N(1)-(5-phospho-D-ribosyl)glycinamide from N(1)-(5-phospho-D-ribosyl)glycinamide (10-formyl THF route): step 1/1.</text>
</comment>
<dbReference type="PANTHER" id="PTHR43369:SF2">
    <property type="entry name" value="PHOSPHORIBOSYLGLYCINAMIDE FORMYLTRANSFERASE"/>
    <property type="match status" value="1"/>
</dbReference>
<keyword evidence="3 7" id="KW-0808">Transferase</keyword>
<proteinExistence type="predicted"/>
<organism evidence="7 8">
    <name type="scientific">Candidatus Thermofonsia Clade 3 bacterium</name>
    <dbReference type="NCBI Taxonomy" id="2364212"/>
    <lineage>
        <taxon>Bacteria</taxon>
        <taxon>Bacillati</taxon>
        <taxon>Chloroflexota</taxon>
        <taxon>Candidatus Thermofontia</taxon>
        <taxon>Candidatus Thermofonsia Clade 3</taxon>
    </lineage>
</organism>
<dbReference type="Proteomes" id="UP000230790">
    <property type="component" value="Unassembled WGS sequence"/>
</dbReference>
<evidence type="ECO:0000256" key="4">
    <source>
        <dbReference type="ARBA" id="ARBA00022755"/>
    </source>
</evidence>
<feature type="region of interest" description="Disordered" evidence="5">
    <location>
        <begin position="1"/>
        <end position="22"/>
    </location>
</feature>
<dbReference type="SUPFAM" id="SSF53328">
    <property type="entry name" value="Formyltransferase"/>
    <property type="match status" value="1"/>
</dbReference>
<dbReference type="InterPro" id="IPR036477">
    <property type="entry name" value="Formyl_transf_N_sf"/>
</dbReference>
<evidence type="ECO:0000313" key="8">
    <source>
        <dbReference type="Proteomes" id="UP000230790"/>
    </source>
</evidence>
<dbReference type="EMBL" id="PGTN01000010">
    <property type="protein sequence ID" value="PJF48596.1"/>
    <property type="molecule type" value="Genomic_DNA"/>
</dbReference>
<evidence type="ECO:0000259" key="6">
    <source>
        <dbReference type="Pfam" id="PF00551"/>
    </source>
</evidence>
<dbReference type="GO" id="GO:0005737">
    <property type="term" value="C:cytoplasm"/>
    <property type="evidence" value="ECO:0007669"/>
    <property type="project" value="TreeGrafter"/>
</dbReference>
<evidence type="ECO:0000313" key="7">
    <source>
        <dbReference type="EMBL" id="PJF48596.1"/>
    </source>
</evidence>
<evidence type="ECO:0000256" key="2">
    <source>
        <dbReference type="ARBA" id="ARBA00012254"/>
    </source>
</evidence>
<evidence type="ECO:0000256" key="5">
    <source>
        <dbReference type="SAM" id="MobiDB-lite"/>
    </source>
</evidence>
<keyword evidence="4" id="KW-0658">Purine biosynthesis</keyword>
<dbReference type="GO" id="GO:0006189">
    <property type="term" value="P:'de novo' IMP biosynthetic process"/>
    <property type="evidence" value="ECO:0007669"/>
    <property type="project" value="TreeGrafter"/>
</dbReference>
<gene>
    <name evidence="7" type="ORF">CUN48_02620</name>
</gene>
<dbReference type="EC" id="2.1.2.2" evidence="2"/>
<evidence type="ECO:0000256" key="3">
    <source>
        <dbReference type="ARBA" id="ARBA00022679"/>
    </source>
</evidence>
<dbReference type="Pfam" id="PF00551">
    <property type="entry name" value="Formyl_trans_N"/>
    <property type="match status" value="1"/>
</dbReference>